<feature type="region of interest" description="Disordered" evidence="1">
    <location>
        <begin position="1"/>
        <end position="63"/>
    </location>
</feature>
<organism evidence="2 3">
    <name type="scientific">Pristionchus mayeri</name>
    <dbReference type="NCBI Taxonomy" id="1317129"/>
    <lineage>
        <taxon>Eukaryota</taxon>
        <taxon>Metazoa</taxon>
        <taxon>Ecdysozoa</taxon>
        <taxon>Nematoda</taxon>
        <taxon>Chromadorea</taxon>
        <taxon>Rhabditida</taxon>
        <taxon>Rhabditina</taxon>
        <taxon>Diplogasteromorpha</taxon>
        <taxon>Diplogasteroidea</taxon>
        <taxon>Neodiplogasteridae</taxon>
        <taxon>Pristionchus</taxon>
    </lineage>
</organism>
<protein>
    <submittedName>
        <fullName evidence="2">Uncharacterized protein</fullName>
    </submittedName>
</protein>
<sequence>IDHSTLHATGPLLHTAESEESPGEDKDAQDDGDDEARLVVFHSDHAAAESTASLWRRNDNRRR</sequence>
<keyword evidence="3" id="KW-1185">Reference proteome</keyword>
<evidence type="ECO:0000313" key="2">
    <source>
        <dbReference type="EMBL" id="GMR38990.1"/>
    </source>
</evidence>
<evidence type="ECO:0000313" key="3">
    <source>
        <dbReference type="Proteomes" id="UP001328107"/>
    </source>
</evidence>
<gene>
    <name evidence="2" type="ORF">PMAYCL1PPCAC_09185</name>
</gene>
<dbReference type="EMBL" id="BTRK01000002">
    <property type="protein sequence ID" value="GMR38990.1"/>
    <property type="molecule type" value="Genomic_DNA"/>
</dbReference>
<feature type="non-terminal residue" evidence="2">
    <location>
        <position position="63"/>
    </location>
</feature>
<reference evidence="3" key="1">
    <citation type="submission" date="2022-10" db="EMBL/GenBank/DDBJ databases">
        <title>Genome assembly of Pristionchus species.</title>
        <authorList>
            <person name="Yoshida K."/>
            <person name="Sommer R.J."/>
        </authorList>
    </citation>
    <scope>NUCLEOTIDE SEQUENCE [LARGE SCALE GENOMIC DNA]</scope>
    <source>
        <strain evidence="3">RS5460</strain>
    </source>
</reference>
<dbReference type="Proteomes" id="UP001328107">
    <property type="component" value="Unassembled WGS sequence"/>
</dbReference>
<name>A0AAN5CC21_9BILA</name>
<feature type="compositionally biased region" description="Acidic residues" evidence="1">
    <location>
        <begin position="18"/>
        <end position="34"/>
    </location>
</feature>
<proteinExistence type="predicted"/>
<evidence type="ECO:0000256" key="1">
    <source>
        <dbReference type="SAM" id="MobiDB-lite"/>
    </source>
</evidence>
<feature type="non-terminal residue" evidence="2">
    <location>
        <position position="1"/>
    </location>
</feature>
<accession>A0AAN5CC21</accession>
<dbReference type="AlphaFoldDB" id="A0AAN5CC21"/>
<comment type="caution">
    <text evidence="2">The sequence shown here is derived from an EMBL/GenBank/DDBJ whole genome shotgun (WGS) entry which is preliminary data.</text>
</comment>